<organism evidence="1 2">
    <name type="scientific">Mycobacterium parmense</name>
    <dbReference type="NCBI Taxonomy" id="185642"/>
    <lineage>
        <taxon>Bacteria</taxon>
        <taxon>Bacillati</taxon>
        <taxon>Actinomycetota</taxon>
        <taxon>Actinomycetes</taxon>
        <taxon>Mycobacteriales</taxon>
        <taxon>Mycobacteriaceae</taxon>
        <taxon>Mycobacterium</taxon>
        <taxon>Mycobacterium simiae complex</taxon>
    </lineage>
</organism>
<evidence type="ECO:0000313" key="2">
    <source>
        <dbReference type="Proteomes" id="UP000467105"/>
    </source>
</evidence>
<dbReference type="EMBL" id="AP022614">
    <property type="protein sequence ID" value="BBZ46082.1"/>
    <property type="molecule type" value="Genomic_DNA"/>
</dbReference>
<protein>
    <submittedName>
        <fullName evidence="1">Uncharacterized protein</fullName>
    </submittedName>
</protein>
<proteinExistence type="predicted"/>
<gene>
    <name evidence="1" type="ORF">MPRM_33630</name>
</gene>
<dbReference type="RefSeq" id="WP_139826010.1">
    <property type="nucleotide sequence ID" value="NZ_AP022614.1"/>
</dbReference>
<sequence>MRHAPNTTSAKSALRGYGTTQQYIPWESIRRCGRIRQTVRAYRAAPAENPGNVETLLRPTVLLPRDFKHEQLMESPASRTADPKRAAWKFSFFVMASLDFARVWLATLHAS</sequence>
<accession>A0A7I7YXM7</accession>
<reference evidence="1 2" key="1">
    <citation type="journal article" date="2019" name="Emerg. Microbes Infect.">
        <title>Comprehensive subspecies identification of 175 nontuberculous mycobacteria species based on 7547 genomic profiles.</title>
        <authorList>
            <person name="Matsumoto Y."/>
            <person name="Kinjo T."/>
            <person name="Motooka D."/>
            <person name="Nabeya D."/>
            <person name="Jung N."/>
            <person name="Uechi K."/>
            <person name="Horii T."/>
            <person name="Iida T."/>
            <person name="Fujita J."/>
            <person name="Nakamura S."/>
        </authorList>
    </citation>
    <scope>NUCLEOTIDE SEQUENCE [LARGE SCALE GENOMIC DNA]</scope>
    <source>
        <strain evidence="1 2">JCM 14742</strain>
    </source>
</reference>
<dbReference type="Proteomes" id="UP000467105">
    <property type="component" value="Chromosome"/>
</dbReference>
<evidence type="ECO:0000313" key="1">
    <source>
        <dbReference type="EMBL" id="BBZ46082.1"/>
    </source>
</evidence>
<name>A0A7I7YXM7_9MYCO</name>
<keyword evidence="2" id="KW-1185">Reference proteome</keyword>
<dbReference type="AlphaFoldDB" id="A0A7I7YXM7"/>